<dbReference type="Gene3D" id="3.40.50.12780">
    <property type="entry name" value="N-terminal domain of ligase-like"/>
    <property type="match status" value="1"/>
</dbReference>
<evidence type="ECO:0000313" key="4">
    <source>
        <dbReference type="Proteomes" id="UP000248021"/>
    </source>
</evidence>
<dbReference type="Gene3D" id="3.30.300.30">
    <property type="match status" value="1"/>
</dbReference>
<comment type="caution">
    <text evidence="3">The sequence shown here is derived from an EMBL/GenBank/DDBJ whole genome shotgun (WGS) entry which is preliminary data.</text>
</comment>
<dbReference type="Pfam" id="PF00501">
    <property type="entry name" value="AMP-binding"/>
    <property type="match status" value="1"/>
</dbReference>
<gene>
    <name evidence="3" type="ORF">C7450_101419</name>
</gene>
<feature type="domain" description="AMP-binding enzyme C-terminal" evidence="2">
    <location>
        <begin position="431"/>
        <end position="510"/>
    </location>
</feature>
<dbReference type="EMBL" id="QJJK01000001">
    <property type="protein sequence ID" value="PXW64660.1"/>
    <property type="molecule type" value="Genomic_DNA"/>
</dbReference>
<keyword evidence="4" id="KW-1185">Reference proteome</keyword>
<proteinExistence type="predicted"/>
<evidence type="ECO:0000259" key="1">
    <source>
        <dbReference type="Pfam" id="PF00501"/>
    </source>
</evidence>
<dbReference type="OrthoDB" id="7315605at2"/>
<reference evidence="3 4" key="1">
    <citation type="submission" date="2018-05" db="EMBL/GenBank/DDBJ databases">
        <title>Genomic Encyclopedia of Type Strains, Phase IV (KMG-IV): sequencing the most valuable type-strain genomes for metagenomic binning, comparative biology and taxonomic classification.</title>
        <authorList>
            <person name="Goeker M."/>
        </authorList>
    </citation>
    <scope>NUCLEOTIDE SEQUENCE [LARGE SCALE GENOMIC DNA]</scope>
    <source>
        <strain evidence="3 4">DSM 6462</strain>
    </source>
</reference>
<evidence type="ECO:0000313" key="3">
    <source>
        <dbReference type="EMBL" id="PXW64660.1"/>
    </source>
</evidence>
<keyword evidence="3" id="KW-0436">Ligase</keyword>
<evidence type="ECO:0000259" key="2">
    <source>
        <dbReference type="Pfam" id="PF13193"/>
    </source>
</evidence>
<dbReference type="InterPro" id="IPR045851">
    <property type="entry name" value="AMP-bd_C_sf"/>
</dbReference>
<sequence length="542" mass="57894">MNVLGRFPSPHDAFRSSALRSPDAPFLIAPASAGLPYARDGFRLAYGTIAGEVEAARQVYARAGYGRGARVALLLDNRPEFFVHWLALNALGVSIVPINPDLRPEELAFQLTLADADLAVGLGERIAPLAGRADFAAFRPVELGAAIPDSRKTVTAQAGDLTAECALLFTSGSTGKPKGCILSNRYFLQVAQWYHGQGGIAALQPEGEVNLTPLPMFHMNALGCSAVGMMAQGGAVVPLDRFHASRWWASVAESGATVVHCLGVIPAILLQLPPSPDERRHKVRFAFAPGVDVRHRAAFEERYGIRIVDAWAMTETGGAAATTTARVPSGFGARCIGEPAAGMEYRIVDEQGGDVAAGQAGELLVRAAGAEPRAGFFSGYLDDPVATEEAWQGGWFHTGDFVRTGEDGLLYFFDRKKSIVRRSGENIAVLEVESVLQRQEGVRATAVTPVPDELRGEEVFAFIVADPDDITDKAAFAERIARASAALIAYHKLPGYVAFVTELPLSATRKLARGEIKQLAAKAVSEGTALDLRALKAGLRKH</sequence>
<feature type="domain" description="AMP-dependent synthetase/ligase" evidence="1">
    <location>
        <begin position="14"/>
        <end position="369"/>
    </location>
</feature>
<dbReference type="InterPro" id="IPR000873">
    <property type="entry name" value="AMP-dep_synth/lig_dom"/>
</dbReference>
<dbReference type="GO" id="GO:0016878">
    <property type="term" value="F:acid-thiol ligase activity"/>
    <property type="evidence" value="ECO:0007669"/>
    <property type="project" value="UniProtKB-ARBA"/>
</dbReference>
<dbReference type="InterPro" id="IPR050237">
    <property type="entry name" value="ATP-dep_AMP-bd_enzyme"/>
</dbReference>
<dbReference type="InterPro" id="IPR020845">
    <property type="entry name" value="AMP-binding_CS"/>
</dbReference>
<name>A0A2V3UIR1_9HYPH</name>
<dbReference type="AlphaFoldDB" id="A0A2V3UIR1"/>
<dbReference type="PROSITE" id="PS00455">
    <property type="entry name" value="AMP_BINDING"/>
    <property type="match status" value="1"/>
</dbReference>
<accession>A0A2V3UIR1</accession>
<dbReference type="Proteomes" id="UP000248021">
    <property type="component" value="Unassembled WGS sequence"/>
</dbReference>
<dbReference type="Pfam" id="PF13193">
    <property type="entry name" value="AMP-binding_C"/>
    <property type="match status" value="1"/>
</dbReference>
<dbReference type="PANTHER" id="PTHR43767:SF1">
    <property type="entry name" value="NONRIBOSOMAL PEPTIDE SYNTHASE PES1 (EUROFUNG)-RELATED"/>
    <property type="match status" value="1"/>
</dbReference>
<dbReference type="InterPro" id="IPR025110">
    <property type="entry name" value="AMP-bd_C"/>
</dbReference>
<protein>
    <submittedName>
        <fullName evidence="3">Acyl-CoA synthetase (AMP-forming)/AMP-acid ligase II</fullName>
    </submittedName>
</protein>
<dbReference type="SUPFAM" id="SSF56801">
    <property type="entry name" value="Acetyl-CoA synthetase-like"/>
    <property type="match status" value="1"/>
</dbReference>
<dbReference type="InterPro" id="IPR042099">
    <property type="entry name" value="ANL_N_sf"/>
</dbReference>
<dbReference type="RefSeq" id="WP_110372712.1">
    <property type="nucleotide sequence ID" value="NZ_JAHBRY010000001.1"/>
</dbReference>
<dbReference type="PANTHER" id="PTHR43767">
    <property type="entry name" value="LONG-CHAIN-FATTY-ACID--COA LIGASE"/>
    <property type="match status" value="1"/>
</dbReference>
<organism evidence="3 4">
    <name type="scientific">Chelatococcus asaccharovorans</name>
    <dbReference type="NCBI Taxonomy" id="28210"/>
    <lineage>
        <taxon>Bacteria</taxon>
        <taxon>Pseudomonadati</taxon>
        <taxon>Pseudomonadota</taxon>
        <taxon>Alphaproteobacteria</taxon>
        <taxon>Hyphomicrobiales</taxon>
        <taxon>Chelatococcaceae</taxon>
        <taxon>Chelatococcus</taxon>
    </lineage>
</organism>